<dbReference type="EMBL" id="HBUF01179773">
    <property type="protein sequence ID" value="CAG6655000.1"/>
    <property type="molecule type" value="Transcribed_RNA"/>
</dbReference>
<dbReference type="EMBL" id="HBUF01179775">
    <property type="protein sequence ID" value="CAG6655004.1"/>
    <property type="molecule type" value="Transcribed_RNA"/>
</dbReference>
<evidence type="ECO:0000313" key="1">
    <source>
        <dbReference type="EMBL" id="CAG6773770.1"/>
    </source>
</evidence>
<reference evidence="1" key="1">
    <citation type="submission" date="2021-05" db="EMBL/GenBank/DDBJ databases">
        <authorList>
            <person name="Alioto T."/>
            <person name="Alioto T."/>
            <person name="Gomez Garrido J."/>
        </authorList>
    </citation>
    <scope>NUCLEOTIDE SEQUENCE</scope>
</reference>
<dbReference type="EMBL" id="HBUF01371268">
    <property type="protein sequence ID" value="CAG6726263.1"/>
    <property type="molecule type" value="Transcribed_RNA"/>
</dbReference>
<dbReference type="EMBL" id="HBUF01592440">
    <property type="protein sequence ID" value="CAG6773770.1"/>
    <property type="molecule type" value="Transcribed_RNA"/>
</dbReference>
<dbReference type="EMBL" id="HBUF01179774">
    <property type="protein sequence ID" value="CAG6655002.1"/>
    <property type="molecule type" value="Transcribed_RNA"/>
</dbReference>
<sequence length="127" mass="14385">MCTGLPRTGTRGQTCPLMTIPGLTTGPPRLDIIPPRHVTVLPRPNLTNPNTRTRRKNPHGIVRPLVNYPMQAILHPHEVERKSERNLKRSRGIGTASLHDHEMTAVRSARAIMRTRKTKLKTKRICH</sequence>
<proteinExistence type="predicted"/>
<protein>
    <submittedName>
        <fullName evidence="1">Uncharacterized protein</fullName>
    </submittedName>
</protein>
<organism evidence="1">
    <name type="scientific">Cacopsylla melanoneura</name>
    <dbReference type="NCBI Taxonomy" id="428564"/>
    <lineage>
        <taxon>Eukaryota</taxon>
        <taxon>Metazoa</taxon>
        <taxon>Ecdysozoa</taxon>
        <taxon>Arthropoda</taxon>
        <taxon>Hexapoda</taxon>
        <taxon>Insecta</taxon>
        <taxon>Pterygota</taxon>
        <taxon>Neoptera</taxon>
        <taxon>Paraneoptera</taxon>
        <taxon>Hemiptera</taxon>
        <taxon>Sternorrhyncha</taxon>
        <taxon>Psylloidea</taxon>
        <taxon>Psyllidae</taxon>
        <taxon>Psyllinae</taxon>
        <taxon>Cacopsylla</taxon>
    </lineage>
</organism>
<dbReference type="EMBL" id="HBUF01179771">
    <property type="protein sequence ID" value="CAG6654994.1"/>
    <property type="molecule type" value="Transcribed_RNA"/>
</dbReference>
<dbReference type="EMBL" id="HBUF01179770">
    <property type="protein sequence ID" value="CAG6654992.1"/>
    <property type="molecule type" value="Transcribed_RNA"/>
</dbReference>
<dbReference type="EMBL" id="HBUF01371269">
    <property type="protein sequence ID" value="CAG6726264.1"/>
    <property type="molecule type" value="Transcribed_RNA"/>
</dbReference>
<dbReference type="AlphaFoldDB" id="A0A8D9AZE4"/>
<dbReference type="EMBL" id="HBUF01179772">
    <property type="protein sequence ID" value="CAG6654996.1"/>
    <property type="molecule type" value="Transcribed_RNA"/>
</dbReference>
<name>A0A8D9AZE4_9HEMI</name>
<accession>A0A8D9AZE4</accession>
<dbReference type="EMBL" id="HBUF01592439">
    <property type="protein sequence ID" value="CAG6773767.1"/>
    <property type="molecule type" value="Transcribed_RNA"/>
</dbReference>